<dbReference type="EMBL" id="LR699553">
    <property type="protein sequence ID" value="VVD28653.1"/>
    <property type="molecule type" value="Genomic_DNA"/>
</dbReference>
<feature type="domain" description="Sulfatase-modifying factor enzyme-like" evidence="3">
    <location>
        <begin position="76"/>
        <end position="389"/>
    </location>
</feature>
<reference evidence="4 5" key="1">
    <citation type="submission" date="2019-08" db="EMBL/GenBank/DDBJ databases">
        <authorList>
            <person name="Herpell B J."/>
        </authorList>
    </citation>
    <scope>NUCLEOTIDE SEQUENCE [LARGE SCALE GENOMIC DNA]</scope>
    <source>
        <strain evidence="5">Msb3</strain>
    </source>
</reference>
<keyword evidence="2" id="KW-1133">Transmembrane helix</keyword>
<evidence type="ECO:0000256" key="2">
    <source>
        <dbReference type="SAM" id="Phobius"/>
    </source>
</evidence>
<evidence type="ECO:0000313" key="4">
    <source>
        <dbReference type="EMBL" id="VVD28653.1"/>
    </source>
</evidence>
<keyword evidence="2" id="KW-0812">Transmembrane</keyword>
<dbReference type="Proteomes" id="UP000325811">
    <property type="component" value="Chromosome I"/>
</dbReference>
<evidence type="ECO:0000256" key="1">
    <source>
        <dbReference type="SAM" id="MobiDB-lite"/>
    </source>
</evidence>
<dbReference type="PANTHER" id="PTHR23150:SF19">
    <property type="entry name" value="FORMYLGLYCINE-GENERATING ENZYME"/>
    <property type="match status" value="1"/>
</dbReference>
<dbReference type="InterPro" id="IPR005532">
    <property type="entry name" value="SUMF_dom"/>
</dbReference>
<accession>A0A5Q4Z6P8</accession>
<organism evidence="4 5">
    <name type="scientific">Paraburkholderia dioscoreae</name>
    <dbReference type="NCBI Taxonomy" id="2604047"/>
    <lineage>
        <taxon>Bacteria</taxon>
        <taxon>Pseudomonadati</taxon>
        <taxon>Pseudomonadota</taxon>
        <taxon>Betaproteobacteria</taxon>
        <taxon>Burkholderiales</taxon>
        <taxon>Burkholderiaceae</taxon>
        <taxon>Paraburkholderia</taxon>
    </lineage>
</organism>
<dbReference type="PANTHER" id="PTHR23150">
    <property type="entry name" value="SULFATASE MODIFYING FACTOR 1, 2"/>
    <property type="match status" value="1"/>
</dbReference>
<dbReference type="SUPFAM" id="SSF56436">
    <property type="entry name" value="C-type lectin-like"/>
    <property type="match status" value="1"/>
</dbReference>
<evidence type="ECO:0000259" key="3">
    <source>
        <dbReference type="Pfam" id="PF03781"/>
    </source>
</evidence>
<dbReference type="Pfam" id="PF03781">
    <property type="entry name" value="FGE-sulfatase"/>
    <property type="match status" value="1"/>
</dbReference>
<name>A0A5Q4Z6P8_9BURK</name>
<dbReference type="GO" id="GO:0120147">
    <property type="term" value="F:formylglycine-generating oxidase activity"/>
    <property type="evidence" value="ECO:0007669"/>
    <property type="project" value="TreeGrafter"/>
</dbReference>
<dbReference type="InterPro" id="IPR042095">
    <property type="entry name" value="SUMF_sf"/>
</dbReference>
<gene>
    <name evidence="4" type="ORF">PDMSB3_2197</name>
</gene>
<dbReference type="KEGG" id="pdio:PDMSB3_2197"/>
<feature type="transmembrane region" description="Helical" evidence="2">
    <location>
        <begin position="32"/>
        <end position="54"/>
    </location>
</feature>
<keyword evidence="5" id="KW-1185">Reference proteome</keyword>
<feature type="region of interest" description="Disordered" evidence="1">
    <location>
        <begin position="1"/>
        <end position="23"/>
    </location>
</feature>
<dbReference type="InterPro" id="IPR016187">
    <property type="entry name" value="CTDL_fold"/>
</dbReference>
<keyword evidence="2" id="KW-0472">Membrane</keyword>
<dbReference type="InterPro" id="IPR051043">
    <property type="entry name" value="Sulfatase_Mod_Factor_Kinase"/>
</dbReference>
<dbReference type="Gene3D" id="3.90.1580.10">
    <property type="entry name" value="paralog of FGE (formylglycine-generating enzyme)"/>
    <property type="match status" value="1"/>
</dbReference>
<proteinExistence type="predicted"/>
<sequence>MKSERDRGSAKSSRSNGSAAVTQTRAGRTRKLLLWGALLVILPACVGAAVSWAFTPHTPAHPQIVLGDGTHGPLGMAWVPGGQFLMGSDAKQAQPNERPAHKVKVHGFWMDRHHVTNAEFRRFVEATGYVTTAEKKPDWDTLKVQLPPGTPRPPESAMVAGAMVFVGTSRPVPLDDYSQWWRYVPGADWRHPTGPDSNIIGKDDHPVVQVSYEDAQAYAKWAGKRLPTEAEWEFAARGGLEQATYAWGDQFSPDGKQMANVWQGQQPQSFPVVNPKAGGALGTSPAGTFPANGYGLSDMTGNAWQWVADWYRADQFRREAVSTSAIDNPVGPSDSWDPADQGVPVNAPKRVTRGGSFLCNEIYCLSYRPSARRGTDPYNSMSHLGFRLVMDEDTWKEAGARQASARAAGVPGAPGG</sequence>
<protein>
    <recommendedName>
        <fullName evidence="3">Sulfatase-modifying factor enzyme-like domain-containing protein</fullName>
    </recommendedName>
</protein>
<dbReference type="RefSeq" id="WP_007181859.1">
    <property type="nucleotide sequence ID" value="NZ_LR699553.1"/>
</dbReference>
<dbReference type="AlphaFoldDB" id="A0A5Q4Z6P8"/>
<feature type="compositionally biased region" description="Polar residues" evidence="1">
    <location>
        <begin position="10"/>
        <end position="23"/>
    </location>
</feature>
<evidence type="ECO:0000313" key="5">
    <source>
        <dbReference type="Proteomes" id="UP000325811"/>
    </source>
</evidence>